<organism evidence="5 6">
    <name type="scientific">Sporichthya brevicatena</name>
    <dbReference type="NCBI Taxonomy" id="171442"/>
    <lineage>
        <taxon>Bacteria</taxon>
        <taxon>Bacillati</taxon>
        <taxon>Actinomycetota</taxon>
        <taxon>Actinomycetes</taxon>
        <taxon>Sporichthyales</taxon>
        <taxon>Sporichthyaceae</taxon>
        <taxon>Sporichthya</taxon>
    </lineage>
</organism>
<evidence type="ECO:0000256" key="1">
    <source>
        <dbReference type="ARBA" id="ARBA00005254"/>
    </source>
</evidence>
<dbReference type="SUPFAM" id="SSF54637">
    <property type="entry name" value="Thioesterase/thiol ester dehydrase-isomerase"/>
    <property type="match status" value="2"/>
</dbReference>
<protein>
    <submittedName>
        <fullName evidence="5">3-hydroxyacyl-thioester dehydratase HtdY</fullName>
    </submittedName>
</protein>
<evidence type="ECO:0000259" key="4">
    <source>
        <dbReference type="Pfam" id="PF22622"/>
    </source>
</evidence>
<dbReference type="InterPro" id="IPR054357">
    <property type="entry name" value="MFE-2_N"/>
</dbReference>
<evidence type="ECO:0000313" key="5">
    <source>
        <dbReference type="EMBL" id="GAA0608979.1"/>
    </source>
</evidence>
<dbReference type="Pfam" id="PF01575">
    <property type="entry name" value="MaoC_dehydratas"/>
    <property type="match status" value="1"/>
</dbReference>
<comment type="similarity">
    <text evidence="1">Belongs to the enoyl-CoA hydratase/isomerase family.</text>
</comment>
<dbReference type="PANTHER" id="PTHR13078:SF56">
    <property type="entry name" value="PEROXISOMAL MULTIFUNCTIONAL ENZYME TYPE 2"/>
    <property type="match status" value="1"/>
</dbReference>
<feature type="domain" description="Peroxisomal multifunctional enzyme type 2-like N-terminal" evidence="4">
    <location>
        <begin position="19"/>
        <end position="142"/>
    </location>
</feature>
<evidence type="ECO:0000259" key="3">
    <source>
        <dbReference type="Pfam" id="PF01575"/>
    </source>
</evidence>
<dbReference type="InterPro" id="IPR029069">
    <property type="entry name" value="HotDog_dom_sf"/>
</dbReference>
<comment type="caution">
    <text evidence="5">The sequence shown here is derived from an EMBL/GenBank/DDBJ whole genome shotgun (WGS) entry which is preliminary data.</text>
</comment>
<accession>A0ABP3RGK7</accession>
<dbReference type="RefSeq" id="WP_344601998.1">
    <property type="nucleotide sequence ID" value="NZ_BAAAHE010000007.1"/>
</dbReference>
<evidence type="ECO:0000313" key="6">
    <source>
        <dbReference type="Proteomes" id="UP001500957"/>
    </source>
</evidence>
<dbReference type="CDD" id="cd03448">
    <property type="entry name" value="HDE_HSD"/>
    <property type="match status" value="1"/>
</dbReference>
<feature type="region of interest" description="Disordered" evidence="2">
    <location>
        <begin position="145"/>
        <end position="166"/>
    </location>
</feature>
<dbReference type="Pfam" id="PF22622">
    <property type="entry name" value="MFE-2_hydrat-2_N"/>
    <property type="match status" value="1"/>
</dbReference>
<dbReference type="EMBL" id="BAAAHE010000007">
    <property type="protein sequence ID" value="GAA0608979.1"/>
    <property type="molecule type" value="Genomic_DNA"/>
</dbReference>
<feature type="domain" description="MaoC-like" evidence="3">
    <location>
        <begin position="159"/>
        <end position="270"/>
    </location>
</feature>
<dbReference type="PANTHER" id="PTHR13078">
    <property type="entry name" value="PEROXISOMAL MULTIFUNCTIONAL ENZYME TYPE 2-RELATED"/>
    <property type="match status" value="1"/>
</dbReference>
<gene>
    <name evidence="5" type="primary">htdY</name>
    <name evidence="5" type="ORF">GCM10009547_08740</name>
</gene>
<dbReference type="Gene3D" id="3.10.129.10">
    <property type="entry name" value="Hotdog Thioesterase"/>
    <property type="match status" value="1"/>
</dbReference>
<dbReference type="InterPro" id="IPR002539">
    <property type="entry name" value="MaoC-like_dom"/>
</dbReference>
<sequence>MTLDPTSVGATADPQSIRWTSKDCLLYALGVGAGTDELAFTTDNTRGLEQRMLPTQPVVLGLGATAASLKLAGKIDWVRLVHAAQGVELLAPVPVEGEATVVSRIAELWDKGKAALITAESTATAPDGTDLFRTRMTVFIGGAGGFGGERGPSVEEDEPTGKPDETVSYETRRDQALLYRLSGDRNPLHSDPAYAAKAGFDRPILHGLCTYGFAGRAVLHAAAGGDPDRVRSIDARFAKPVFPGDTLHVDLWNVDGGVRFRVRTGEETVVLNAGRATIAP</sequence>
<dbReference type="Proteomes" id="UP001500957">
    <property type="component" value="Unassembled WGS sequence"/>
</dbReference>
<proteinExistence type="inferred from homology"/>
<evidence type="ECO:0000256" key="2">
    <source>
        <dbReference type="SAM" id="MobiDB-lite"/>
    </source>
</evidence>
<reference evidence="6" key="1">
    <citation type="journal article" date="2019" name="Int. J. Syst. Evol. Microbiol.">
        <title>The Global Catalogue of Microorganisms (GCM) 10K type strain sequencing project: providing services to taxonomists for standard genome sequencing and annotation.</title>
        <authorList>
            <consortium name="The Broad Institute Genomics Platform"/>
            <consortium name="The Broad Institute Genome Sequencing Center for Infectious Disease"/>
            <person name="Wu L."/>
            <person name="Ma J."/>
        </authorList>
    </citation>
    <scope>NUCLEOTIDE SEQUENCE [LARGE SCALE GENOMIC DNA]</scope>
    <source>
        <strain evidence="6">JCM 10671</strain>
    </source>
</reference>
<keyword evidence="6" id="KW-1185">Reference proteome</keyword>
<name>A0ABP3RGK7_9ACTN</name>